<name>A0AAW5R4D4_9HYPH</name>
<dbReference type="Pfam" id="PF07331">
    <property type="entry name" value="TctB"/>
    <property type="match status" value="1"/>
</dbReference>
<evidence type="ECO:0000313" key="4">
    <source>
        <dbReference type="Proteomes" id="UP001320898"/>
    </source>
</evidence>
<organism evidence="3 4">
    <name type="scientific">Microbaculum marinisediminis</name>
    <dbReference type="NCBI Taxonomy" id="2931392"/>
    <lineage>
        <taxon>Bacteria</taxon>
        <taxon>Pseudomonadati</taxon>
        <taxon>Pseudomonadota</taxon>
        <taxon>Alphaproteobacteria</taxon>
        <taxon>Hyphomicrobiales</taxon>
        <taxon>Tepidamorphaceae</taxon>
        <taxon>Microbaculum</taxon>
    </lineage>
</organism>
<keyword evidence="1" id="KW-1133">Transmembrane helix</keyword>
<keyword evidence="4" id="KW-1185">Reference proteome</keyword>
<reference evidence="3 4" key="1">
    <citation type="submission" date="2022-04" db="EMBL/GenBank/DDBJ databases">
        <authorList>
            <person name="Ye Y.-Q."/>
            <person name="Du Z.-J."/>
        </authorList>
    </citation>
    <scope>NUCLEOTIDE SEQUENCE [LARGE SCALE GENOMIC DNA]</scope>
    <source>
        <strain evidence="3 4">A6E488</strain>
    </source>
</reference>
<dbReference type="AlphaFoldDB" id="A0AAW5R4D4"/>
<dbReference type="EMBL" id="JALIDZ010000013">
    <property type="protein sequence ID" value="MCT8974649.1"/>
    <property type="molecule type" value="Genomic_DNA"/>
</dbReference>
<feature type="domain" description="DUF1468" evidence="2">
    <location>
        <begin position="20"/>
        <end position="160"/>
    </location>
</feature>
<feature type="transmembrane region" description="Helical" evidence="1">
    <location>
        <begin position="112"/>
        <end position="128"/>
    </location>
</feature>
<feature type="transmembrane region" description="Helical" evidence="1">
    <location>
        <begin position="12"/>
        <end position="32"/>
    </location>
</feature>
<feature type="transmembrane region" description="Helical" evidence="1">
    <location>
        <begin position="135"/>
        <end position="155"/>
    </location>
</feature>
<evidence type="ECO:0000256" key="1">
    <source>
        <dbReference type="SAM" id="Phobius"/>
    </source>
</evidence>
<evidence type="ECO:0000313" key="3">
    <source>
        <dbReference type="EMBL" id="MCT8974649.1"/>
    </source>
</evidence>
<accession>A0AAW5R4D4</accession>
<sequence>MADTDEQPGTRAAMFAELVLPVALIGLSLYLWTLADRFTGGAKRYEAIGPDFFPKLLLAMMIALCAAQVVSSVIGRSRTSGGGEALPVYWADLAIAVGATAAYVAILPRVGFLLATPLFQFALLFFVFRVRQPRVLLVAPPVLTIGLTLLFVGVMNAPLPRGRGVFGAFSHLFY</sequence>
<protein>
    <submittedName>
        <fullName evidence="3">Tripartite tricarboxylate transporter TctB family protein</fullName>
    </submittedName>
</protein>
<gene>
    <name evidence="3" type="ORF">MUB46_22520</name>
</gene>
<dbReference type="InterPro" id="IPR009936">
    <property type="entry name" value="DUF1468"/>
</dbReference>
<comment type="caution">
    <text evidence="3">The sequence shown here is derived from an EMBL/GenBank/DDBJ whole genome shotgun (WGS) entry which is preliminary data.</text>
</comment>
<feature type="transmembrane region" description="Helical" evidence="1">
    <location>
        <begin position="52"/>
        <end position="74"/>
    </location>
</feature>
<proteinExistence type="predicted"/>
<keyword evidence="1" id="KW-0812">Transmembrane</keyword>
<evidence type="ECO:0000259" key="2">
    <source>
        <dbReference type="Pfam" id="PF07331"/>
    </source>
</evidence>
<dbReference type="RefSeq" id="WP_261618233.1">
    <property type="nucleotide sequence ID" value="NZ_JALIDZ010000013.1"/>
</dbReference>
<feature type="transmembrane region" description="Helical" evidence="1">
    <location>
        <begin position="86"/>
        <end position="106"/>
    </location>
</feature>
<keyword evidence="1" id="KW-0472">Membrane</keyword>
<dbReference type="Proteomes" id="UP001320898">
    <property type="component" value="Unassembled WGS sequence"/>
</dbReference>